<keyword evidence="3" id="KW-1185">Reference proteome</keyword>
<dbReference type="InterPro" id="IPR007278">
    <property type="entry name" value="DUF397"/>
</dbReference>
<sequence>MHTADRSTLSFKKSSYSSVSETCVEIALPDNIRTHSIAIRDSKHPAGPILHFTPTEYAAFTRALIDGDLQL</sequence>
<dbReference type="RefSeq" id="WP_344095455.1">
    <property type="nucleotide sequence ID" value="NZ_BAAAHB010000086.1"/>
</dbReference>
<protein>
    <recommendedName>
        <fullName evidence="1">DUF397 domain-containing protein</fullName>
    </recommendedName>
</protein>
<accession>A0ABP3KRS9</accession>
<evidence type="ECO:0000313" key="2">
    <source>
        <dbReference type="EMBL" id="GAA0485156.1"/>
    </source>
</evidence>
<comment type="caution">
    <text evidence="2">The sequence shown here is derived from an EMBL/GenBank/DDBJ whole genome shotgun (WGS) entry which is preliminary data.</text>
</comment>
<reference evidence="3" key="1">
    <citation type="journal article" date="2019" name="Int. J. Syst. Evol. Microbiol.">
        <title>The Global Catalogue of Microorganisms (GCM) 10K type strain sequencing project: providing services to taxonomists for standard genome sequencing and annotation.</title>
        <authorList>
            <consortium name="The Broad Institute Genomics Platform"/>
            <consortium name="The Broad Institute Genome Sequencing Center for Infectious Disease"/>
            <person name="Wu L."/>
            <person name="Ma J."/>
        </authorList>
    </citation>
    <scope>NUCLEOTIDE SEQUENCE [LARGE SCALE GENOMIC DNA]</scope>
    <source>
        <strain evidence="3">JCM 10649</strain>
    </source>
</reference>
<dbReference type="Pfam" id="PF04149">
    <property type="entry name" value="DUF397"/>
    <property type="match status" value="1"/>
</dbReference>
<proteinExistence type="predicted"/>
<evidence type="ECO:0000313" key="3">
    <source>
        <dbReference type="Proteomes" id="UP001499895"/>
    </source>
</evidence>
<evidence type="ECO:0000259" key="1">
    <source>
        <dbReference type="Pfam" id="PF04149"/>
    </source>
</evidence>
<organism evidence="2 3">
    <name type="scientific">Streptomyces stramineus</name>
    <dbReference type="NCBI Taxonomy" id="173861"/>
    <lineage>
        <taxon>Bacteria</taxon>
        <taxon>Bacillati</taxon>
        <taxon>Actinomycetota</taxon>
        <taxon>Actinomycetes</taxon>
        <taxon>Kitasatosporales</taxon>
        <taxon>Streptomycetaceae</taxon>
        <taxon>Streptomyces</taxon>
    </lineage>
</organism>
<feature type="domain" description="DUF397" evidence="1">
    <location>
        <begin position="11"/>
        <end position="63"/>
    </location>
</feature>
<dbReference type="Proteomes" id="UP001499895">
    <property type="component" value="Unassembled WGS sequence"/>
</dbReference>
<dbReference type="EMBL" id="BAAAHB010000086">
    <property type="protein sequence ID" value="GAA0485156.1"/>
    <property type="molecule type" value="Genomic_DNA"/>
</dbReference>
<gene>
    <name evidence="2" type="ORF">GCM10009544_53450</name>
</gene>
<name>A0ABP3KRS9_9ACTN</name>